<gene>
    <name evidence="6" type="ORF">G0P99_19440</name>
</gene>
<evidence type="ECO:0000256" key="1">
    <source>
        <dbReference type="ARBA" id="ARBA00009437"/>
    </source>
</evidence>
<dbReference type="Pfam" id="PF03466">
    <property type="entry name" value="LysR_substrate"/>
    <property type="match status" value="1"/>
</dbReference>
<protein>
    <submittedName>
        <fullName evidence="6">LysR family transcriptional regulator</fullName>
    </submittedName>
</protein>
<evidence type="ECO:0000259" key="5">
    <source>
        <dbReference type="PROSITE" id="PS50931"/>
    </source>
</evidence>
<dbReference type="Pfam" id="PF00126">
    <property type="entry name" value="HTH_1"/>
    <property type="match status" value="1"/>
</dbReference>
<proteinExistence type="inferred from homology"/>
<dbReference type="AlphaFoldDB" id="A0A6B2NSJ1"/>
<dbReference type="InterPro" id="IPR058163">
    <property type="entry name" value="LysR-type_TF_proteobact-type"/>
</dbReference>
<name>A0A6B2NSJ1_9RHOB</name>
<dbReference type="InterPro" id="IPR036388">
    <property type="entry name" value="WH-like_DNA-bd_sf"/>
</dbReference>
<organism evidence="6">
    <name type="scientific">Ruegeria sp. PrR005</name>
    <dbReference type="NCBI Taxonomy" id="2706882"/>
    <lineage>
        <taxon>Bacteria</taxon>
        <taxon>Pseudomonadati</taxon>
        <taxon>Pseudomonadota</taxon>
        <taxon>Alphaproteobacteria</taxon>
        <taxon>Rhodobacterales</taxon>
        <taxon>Roseobacteraceae</taxon>
        <taxon>Ruegeria</taxon>
    </lineage>
</organism>
<dbReference type="GO" id="GO:0006351">
    <property type="term" value="P:DNA-templated transcription"/>
    <property type="evidence" value="ECO:0007669"/>
    <property type="project" value="TreeGrafter"/>
</dbReference>
<dbReference type="EMBL" id="JAAGOX010000053">
    <property type="protein sequence ID" value="NDW47126.1"/>
    <property type="molecule type" value="Genomic_DNA"/>
</dbReference>
<keyword evidence="4" id="KW-0804">Transcription</keyword>
<dbReference type="Gene3D" id="3.40.190.10">
    <property type="entry name" value="Periplasmic binding protein-like II"/>
    <property type="match status" value="2"/>
</dbReference>
<evidence type="ECO:0000256" key="3">
    <source>
        <dbReference type="ARBA" id="ARBA00023125"/>
    </source>
</evidence>
<dbReference type="InterPro" id="IPR036390">
    <property type="entry name" value="WH_DNA-bd_sf"/>
</dbReference>
<dbReference type="Gene3D" id="1.10.10.10">
    <property type="entry name" value="Winged helix-like DNA-binding domain superfamily/Winged helix DNA-binding domain"/>
    <property type="match status" value="1"/>
</dbReference>
<dbReference type="SUPFAM" id="SSF46785">
    <property type="entry name" value="Winged helix' DNA-binding domain"/>
    <property type="match status" value="1"/>
</dbReference>
<keyword evidence="2" id="KW-0805">Transcription regulation</keyword>
<dbReference type="InterPro" id="IPR005119">
    <property type="entry name" value="LysR_subst-bd"/>
</dbReference>
<comment type="caution">
    <text evidence="6">The sequence shown here is derived from an EMBL/GenBank/DDBJ whole genome shotgun (WGS) entry which is preliminary data.</text>
</comment>
<dbReference type="PANTHER" id="PTHR30537">
    <property type="entry name" value="HTH-TYPE TRANSCRIPTIONAL REGULATOR"/>
    <property type="match status" value="1"/>
</dbReference>
<dbReference type="GO" id="GO:0043565">
    <property type="term" value="F:sequence-specific DNA binding"/>
    <property type="evidence" value="ECO:0007669"/>
    <property type="project" value="TreeGrafter"/>
</dbReference>
<dbReference type="PRINTS" id="PR00039">
    <property type="entry name" value="HTHLYSR"/>
</dbReference>
<comment type="similarity">
    <text evidence="1">Belongs to the LysR transcriptional regulatory family.</text>
</comment>
<dbReference type="RefSeq" id="WP_164132135.1">
    <property type="nucleotide sequence ID" value="NZ_JAAGOX010000053.1"/>
</dbReference>
<dbReference type="GO" id="GO:0003700">
    <property type="term" value="F:DNA-binding transcription factor activity"/>
    <property type="evidence" value="ECO:0007669"/>
    <property type="project" value="InterPro"/>
</dbReference>
<reference evidence="6" key="1">
    <citation type="submission" date="2020-02" db="EMBL/GenBank/DDBJ databases">
        <title>Delineation of the pyrene-degrading pathway in Roseobacter clade bacteria by genomic analysis.</title>
        <authorList>
            <person name="Zhou H."/>
            <person name="Wang H."/>
        </authorList>
    </citation>
    <scope>NUCLEOTIDE SEQUENCE</scope>
    <source>
        <strain evidence="6">PrR005</strain>
    </source>
</reference>
<evidence type="ECO:0000313" key="6">
    <source>
        <dbReference type="EMBL" id="NDW47126.1"/>
    </source>
</evidence>
<dbReference type="PANTHER" id="PTHR30537:SF26">
    <property type="entry name" value="GLYCINE CLEAVAGE SYSTEM TRANSCRIPTIONAL ACTIVATOR"/>
    <property type="match status" value="1"/>
</dbReference>
<keyword evidence="3" id="KW-0238">DNA-binding</keyword>
<dbReference type="SUPFAM" id="SSF53850">
    <property type="entry name" value="Periplasmic binding protein-like II"/>
    <property type="match status" value="1"/>
</dbReference>
<feature type="domain" description="HTH lysR-type" evidence="5">
    <location>
        <begin position="4"/>
        <end position="61"/>
    </location>
</feature>
<dbReference type="FunFam" id="1.10.10.10:FF:000001">
    <property type="entry name" value="LysR family transcriptional regulator"/>
    <property type="match status" value="1"/>
</dbReference>
<evidence type="ECO:0000256" key="4">
    <source>
        <dbReference type="ARBA" id="ARBA00023163"/>
    </source>
</evidence>
<accession>A0A6B2NSJ1</accession>
<evidence type="ECO:0000256" key="2">
    <source>
        <dbReference type="ARBA" id="ARBA00023015"/>
    </source>
</evidence>
<dbReference type="InterPro" id="IPR000847">
    <property type="entry name" value="LysR_HTH_N"/>
</dbReference>
<sequence>MKLPSLNGLRAFSAVAAAGSFTLAAERLNVTHAAVSQQVRLLEDRLGTPLVNRVGRGIELTEEGAALARDLEIGFATIGRGVERLTDGLSNRPVQITMSPAFAVEWLLPRMAAFQQANPDITLMLNPTADLVELKPGGVDVAIRYRDKRRPVGDIEPLLLSDMVLIGAPELVAGRKLSHAADLMDLPWLQELGTNEAAEWLTYHGVVPDRSLVVHQMPGNLIMSAVRRGDGITFTSRAFFQKDIEAGRIVELFSEKLFGVYYIETRPGVLRPAVKTFVNWLKSQAEVVTA</sequence>
<dbReference type="PROSITE" id="PS50931">
    <property type="entry name" value="HTH_LYSR"/>
    <property type="match status" value="1"/>
</dbReference>